<dbReference type="RefSeq" id="WP_308425360.1">
    <property type="nucleotide sequence ID" value="NZ_BMWQ01000009.1"/>
</dbReference>
<proteinExistence type="predicted"/>
<evidence type="ECO:0000313" key="5">
    <source>
        <dbReference type="Proteomes" id="UP000248054"/>
    </source>
</evidence>
<dbReference type="InterPro" id="IPR042099">
    <property type="entry name" value="ANL_N_sf"/>
</dbReference>
<dbReference type="GO" id="GO:0004467">
    <property type="term" value="F:long-chain fatty acid-CoA ligase activity"/>
    <property type="evidence" value="ECO:0007669"/>
    <property type="project" value="TreeGrafter"/>
</dbReference>
<dbReference type="PANTHER" id="PTHR43272">
    <property type="entry name" value="LONG-CHAIN-FATTY-ACID--COA LIGASE"/>
    <property type="match status" value="1"/>
</dbReference>
<dbReference type="PRINTS" id="PR00154">
    <property type="entry name" value="AMPBINDING"/>
</dbReference>
<dbReference type="Gene3D" id="3.40.50.12780">
    <property type="entry name" value="N-terminal domain of ligase-like"/>
    <property type="match status" value="1"/>
</dbReference>
<dbReference type="PROSITE" id="PS00455">
    <property type="entry name" value="AMP_BINDING"/>
    <property type="match status" value="1"/>
</dbReference>
<evidence type="ECO:0000256" key="1">
    <source>
        <dbReference type="ARBA" id="ARBA00022741"/>
    </source>
</evidence>
<reference evidence="4 5" key="1">
    <citation type="submission" date="2018-06" db="EMBL/GenBank/DDBJ databases">
        <title>Genomic Encyclopedia of Type Strains, Phase III (KMG-III): the genomes of soil and plant-associated and newly described type strains.</title>
        <authorList>
            <person name="Whitman W."/>
        </authorList>
    </citation>
    <scope>NUCLEOTIDE SEQUENCE [LARGE SCALE GENOMIC DNA]</scope>
    <source>
        <strain evidence="4 5">CECT 7945</strain>
    </source>
</reference>
<evidence type="ECO:0000256" key="2">
    <source>
        <dbReference type="ARBA" id="ARBA00022840"/>
    </source>
</evidence>
<keyword evidence="2" id="KW-0067">ATP-binding</keyword>
<accession>A0A2V4WTL0</accession>
<dbReference type="PANTHER" id="PTHR43272:SF33">
    <property type="entry name" value="AMP-BINDING DOMAIN-CONTAINING PROTEIN-RELATED"/>
    <property type="match status" value="1"/>
</dbReference>
<dbReference type="CDD" id="cd05907">
    <property type="entry name" value="VL_LC_FACS_like"/>
    <property type="match status" value="1"/>
</dbReference>
<dbReference type="GO" id="GO:0005524">
    <property type="term" value="F:ATP binding"/>
    <property type="evidence" value="ECO:0007669"/>
    <property type="project" value="UniProtKB-KW"/>
</dbReference>
<dbReference type="InterPro" id="IPR020845">
    <property type="entry name" value="AMP-binding_CS"/>
</dbReference>
<keyword evidence="5" id="KW-1185">Reference proteome</keyword>
<organism evidence="4 5">
    <name type="scientific">Winogradskyella epiphytica</name>
    <dbReference type="NCBI Taxonomy" id="262005"/>
    <lineage>
        <taxon>Bacteria</taxon>
        <taxon>Pseudomonadati</taxon>
        <taxon>Bacteroidota</taxon>
        <taxon>Flavobacteriia</taxon>
        <taxon>Flavobacteriales</taxon>
        <taxon>Flavobacteriaceae</taxon>
        <taxon>Winogradskyella</taxon>
    </lineage>
</organism>
<name>A0A2V4WTL0_9FLAO</name>
<comment type="caution">
    <text evidence="4">The sequence shown here is derived from an EMBL/GenBank/DDBJ whole genome shotgun (WGS) entry which is preliminary data.</text>
</comment>
<dbReference type="InterPro" id="IPR000873">
    <property type="entry name" value="AMP-dep_synth/lig_dom"/>
</dbReference>
<dbReference type="Pfam" id="PF00501">
    <property type="entry name" value="AMP-binding"/>
    <property type="match status" value="1"/>
</dbReference>
<evidence type="ECO:0000313" key="4">
    <source>
        <dbReference type="EMBL" id="PYE80006.1"/>
    </source>
</evidence>
<sequence length="525" mass="59181">MPKHLTRLFDLPEYQLRHTPQEKAFNTKVGGEWLALSTKEYCNQIAIISNALVELGVQADDKIAIVTEKNNVAWHILDMALLQVGAISVPLYATLSTKDYEFILNHSDSKLCFVSNKDLYDKVESVKANTQVSSIFCFNNSVCDTNWDYLLKSGQSVDHHLEVEKRKSNISTENLATIIYTSGTTGTPKGVMITHEALLFSIIVCSELLDLDEPYLPMVSYLPISHVFERLVMYYYQYMGFEIYFAESLEKLVDNLQEVKPVFLPIVPRLLEKIFDKIIAKGNELSGVKKALFFWAVRLAEQTEIDQKRGLKHKIADRLIFSKWRGIFGGNVKFLVSGSAPLQDRLIKVFTAAGLPVYEGYGMTESSGVISLNGHKKGDMRLKTVGKVLPGVEAKIAEDGEILIKGPNVLKGYYKDELKTAEAIKDGFLHTGDIGEICKDGFLKITDRKKEIFKTSGGKYIAPAIIENIMKQSSFIEQIMVIGEGYKMPAALIQVNYEFVKEWALRHNHEIIDITTDEKLLARIQ</sequence>
<keyword evidence="1" id="KW-0547">Nucleotide-binding</keyword>
<feature type="domain" description="AMP-dependent synthetase/ligase" evidence="3">
    <location>
        <begin position="15"/>
        <end position="414"/>
    </location>
</feature>
<evidence type="ECO:0000259" key="3">
    <source>
        <dbReference type="Pfam" id="PF00501"/>
    </source>
</evidence>
<dbReference type="AlphaFoldDB" id="A0A2V4WTL0"/>
<gene>
    <name evidence="4" type="ORF">DFQ11_10830</name>
</gene>
<dbReference type="InterPro" id="IPR020459">
    <property type="entry name" value="AMP-binding"/>
</dbReference>
<dbReference type="EMBL" id="QJTD01000008">
    <property type="protein sequence ID" value="PYE80006.1"/>
    <property type="molecule type" value="Genomic_DNA"/>
</dbReference>
<dbReference type="SUPFAM" id="SSF56801">
    <property type="entry name" value="Acetyl-CoA synthetase-like"/>
    <property type="match status" value="1"/>
</dbReference>
<dbReference type="GO" id="GO:0016020">
    <property type="term" value="C:membrane"/>
    <property type="evidence" value="ECO:0007669"/>
    <property type="project" value="TreeGrafter"/>
</dbReference>
<dbReference type="Proteomes" id="UP000248054">
    <property type="component" value="Unassembled WGS sequence"/>
</dbReference>
<protein>
    <submittedName>
        <fullName evidence="4">Long-chain acyl-CoA synthetase</fullName>
    </submittedName>
</protein>